<evidence type="ECO:0000313" key="2">
    <source>
        <dbReference type="EMBL" id="QHT91789.1"/>
    </source>
</evidence>
<proteinExistence type="predicted"/>
<dbReference type="EMBL" id="MN740169">
    <property type="protein sequence ID" value="QHT91789.1"/>
    <property type="molecule type" value="Genomic_DNA"/>
</dbReference>
<name>A0A6C0IG54_9ZZZZ</name>
<feature type="region of interest" description="Disordered" evidence="1">
    <location>
        <begin position="74"/>
        <end position="102"/>
    </location>
</feature>
<protein>
    <submittedName>
        <fullName evidence="2">Uncharacterized protein</fullName>
    </submittedName>
</protein>
<organism evidence="2">
    <name type="scientific">viral metagenome</name>
    <dbReference type="NCBI Taxonomy" id="1070528"/>
    <lineage>
        <taxon>unclassified sequences</taxon>
        <taxon>metagenomes</taxon>
        <taxon>organismal metagenomes</taxon>
    </lineage>
</organism>
<reference evidence="2" key="1">
    <citation type="journal article" date="2020" name="Nature">
        <title>Giant virus diversity and host interactions through global metagenomics.</title>
        <authorList>
            <person name="Schulz F."/>
            <person name="Roux S."/>
            <person name="Paez-Espino D."/>
            <person name="Jungbluth S."/>
            <person name="Walsh D.A."/>
            <person name="Denef V.J."/>
            <person name="McMahon K.D."/>
            <person name="Konstantinidis K.T."/>
            <person name="Eloe-Fadrosh E.A."/>
            <person name="Kyrpides N.C."/>
            <person name="Woyke T."/>
        </authorList>
    </citation>
    <scope>NUCLEOTIDE SEQUENCE</scope>
    <source>
        <strain evidence="2">GVMAG-M-3300023184-86</strain>
    </source>
</reference>
<evidence type="ECO:0000256" key="1">
    <source>
        <dbReference type="SAM" id="MobiDB-lite"/>
    </source>
</evidence>
<sequence length="102" mass="12550">MTIKKYIFCQCMKPWSICKGKNNSHKIDVRDLINLYNLTPHLNESQLNFDFINMRPLQQKFVCRVLNNDYKKNDYKKNDYKKNDYKKNDYKKNDYKKNDRNL</sequence>
<dbReference type="AlphaFoldDB" id="A0A6C0IG54"/>
<accession>A0A6C0IG54</accession>